<dbReference type="InterPro" id="IPR011050">
    <property type="entry name" value="Pectin_lyase_fold/virulence"/>
</dbReference>
<dbReference type="KEGG" id="vg:24608003"/>
<gene>
    <name evidence="4" type="ORF">CPT_Moonbeam29</name>
</gene>
<protein>
    <recommendedName>
        <fullName evidence="3">Right handed beta helix domain-containing protein</fullName>
    </recommendedName>
</protein>
<evidence type="ECO:0000256" key="2">
    <source>
        <dbReference type="ARBA" id="ARBA00022844"/>
    </source>
</evidence>
<dbReference type="Gene3D" id="2.160.20.10">
    <property type="entry name" value="Single-stranded right-handed beta-helix, Pectin lyase-like"/>
    <property type="match status" value="1"/>
</dbReference>
<evidence type="ECO:0000256" key="1">
    <source>
        <dbReference type="ARBA" id="ARBA00004328"/>
    </source>
</evidence>
<dbReference type="SMART" id="SM00710">
    <property type="entry name" value="PbH1"/>
    <property type="match status" value="10"/>
</dbReference>
<accession>A0A0A0RN35</accession>
<dbReference type="OrthoDB" id="40260at10239"/>
<name>A0A0A0RN35_9CAUD</name>
<dbReference type="EMBL" id="KM236246">
    <property type="protein sequence ID" value="AIW03427.1"/>
    <property type="molecule type" value="Genomic_DNA"/>
</dbReference>
<keyword evidence="5" id="KW-1185">Reference proteome</keyword>
<dbReference type="InterPro" id="IPR012334">
    <property type="entry name" value="Pectin_lyas_fold"/>
</dbReference>
<feature type="domain" description="Right handed beta helix" evidence="3">
    <location>
        <begin position="244"/>
        <end position="390"/>
    </location>
</feature>
<sequence>MSEFLRDKLYGSRPDLTEKILGDLTGIQNIINDLVGGKTPELLVDQYRTPLDADEATCIITAMKEANKRGGGTVKLGNKGYTTALLNQPFYSNVTLVGGGPLAKVTMTKTGSLFVSSGQQAIAIKDIIFEGIDNNSLVLAADTTTGISITGCKVKNIRLIKTNLATGETYTTADLSKLNSDIYIVNNRAAGLNKSLSSACIELRYVKSVTVKDNNISRYQHGIQWWGGDSNISANGALTNPRWAIDLTISNNIIDDIGLGGIWGSMGVNITIDNGNKVSNCGDVGIDPEGCLFVSIVANKVKNCVNGGITTFFLNKGVVVTGNTIESDVDGQYLFKVRNSANSGNHSIEFTDNVCIHTGTGIGYIGGEQVDSLIITDNQLTNVGIQLNSLNYVDVKIGDNQLLFSNVSSAAFNAINSRYVTSDGKITVKNNTVKSKVAQPTGSRGVYVTLKDYNSATRAIVEGNEIEGFDIDLETLADSGNAGVTPKFVIRNNMLGNKKYVRSEGTTQKSKVLLIGNYDKNGDPFPSAIPTSGKWDAGQKIEYLAPSAGGKIGAICVTGGSPGTWKDYGAIDA</sequence>
<reference evidence="4 5" key="1">
    <citation type="submission" date="2014-07" db="EMBL/GenBank/DDBJ databases">
        <title>Complete Genome of Bacillus megaterium Myophage Moonbeam.</title>
        <authorList>
            <person name="Cadungog J.N."/>
            <person name="Khatemi B.E."/>
            <person name="Hernandez A.C."/>
            <person name="Everett G.F.K."/>
        </authorList>
    </citation>
    <scope>NUCLEOTIDE SEQUENCE [LARGE SCALE GENOMIC DNA]</scope>
</reference>
<comment type="subcellular location">
    <subcellularLocation>
        <location evidence="1">Virion</location>
    </subcellularLocation>
</comment>
<dbReference type="GO" id="GO:0019058">
    <property type="term" value="P:viral life cycle"/>
    <property type="evidence" value="ECO:0007669"/>
    <property type="project" value="UniProtKB-ARBA"/>
</dbReference>
<dbReference type="GeneID" id="24608003"/>
<proteinExistence type="predicted"/>
<evidence type="ECO:0000259" key="3">
    <source>
        <dbReference type="Pfam" id="PF13229"/>
    </source>
</evidence>
<dbReference type="InterPro" id="IPR006626">
    <property type="entry name" value="PbH1"/>
</dbReference>
<dbReference type="GO" id="GO:0051701">
    <property type="term" value="P:biological process involved in interaction with host"/>
    <property type="evidence" value="ECO:0007669"/>
    <property type="project" value="UniProtKB-ARBA"/>
</dbReference>
<keyword evidence="2" id="KW-0946">Virion</keyword>
<evidence type="ECO:0000313" key="4">
    <source>
        <dbReference type="EMBL" id="AIW03427.1"/>
    </source>
</evidence>
<dbReference type="Proteomes" id="UP000030207">
    <property type="component" value="Segment"/>
</dbReference>
<dbReference type="Pfam" id="PF13229">
    <property type="entry name" value="Beta_helix"/>
    <property type="match status" value="1"/>
</dbReference>
<dbReference type="RefSeq" id="YP_009151592.1">
    <property type="nucleotide sequence ID" value="NC_027374.1"/>
</dbReference>
<dbReference type="InterPro" id="IPR039448">
    <property type="entry name" value="Beta_helix"/>
</dbReference>
<evidence type="ECO:0000313" key="5">
    <source>
        <dbReference type="Proteomes" id="UP000030207"/>
    </source>
</evidence>
<organism evidence="4 5">
    <name type="scientific">Bacillus phage Moonbeam</name>
    <dbReference type="NCBI Taxonomy" id="1540091"/>
    <lineage>
        <taxon>Viruses</taxon>
        <taxon>Duplodnaviria</taxon>
        <taxon>Heunggongvirae</taxon>
        <taxon>Uroviricota</taxon>
        <taxon>Caudoviricetes</taxon>
        <taxon>Herelleviridae</taxon>
        <taxon>Bastillevirinae</taxon>
        <taxon>Moonbeamvirus</taxon>
        <taxon>Moonbeamvirus moonbeam</taxon>
    </lineage>
</organism>
<dbReference type="GO" id="GO:0044423">
    <property type="term" value="C:virion component"/>
    <property type="evidence" value="ECO:0007669"/>
    <property type="project" value="UniProtKB-KW"/>
</dbReference>
<dbReference type="SUPFAM" id="SSF51126">
    <property type="entry name" value="Pectin lyase-like"/>
    <property type="match status" value="2"/>
</dbReference>